<sequence length="37" mass="4440">MTVLIDSWQRLNSNCAWQNCNYKKGGLRRLWVNISRD</sequence>
<accession>I1DYI8</accession>
<comment type="caution">
    <text evidence="1">The sequence shown here is derived from an EMBL/GenBank/DDBJ whole genome shotgun (WGS) entry which is preliminary data.</text>
</comment>
<dbReference type="AlphaFoldDB" id="I1DYI8"/>
<gene>
    <name evidence="1" type="ORF">RNAN_2106</name>
</gene>
<proteinExistence type="predicted"/>
<name>I1DYI8_9GAMM</name>
<dbReference type="Proteomes" id="UP000004374">
    <property type="component" value="Unassembled WGS sequence"/>
</dbReference>
<reference evidence="1 2" key="1">
    <citation type="journal article" date="2012" name="J. Bacteriol.">
        <title>Genome Sequence of the Protease-Producing Bacterium Rheinheimera nanhaiensis E407-8T, Isolated from Deep-Sea Sediment of the South China Sea.</title>
        <authorList>
            <person name="Zhang X.-Y."/>
            <person name="Zhang Y.-J."/>
            <person name="Qin Q.-L."/>
            <person name="Xie B.-B."/>
            <person name="Chen X.-L."/>
            <person name="Zhou B.-C."/>
            <person name="Zhang Y.-Z."/>
        </authorList>
    </citation>
    <scope>NUCLEOTIDE SEQUENCE [LARGE SCALE GENOMIC DNA]</scope>
    <source>
        <strain evidence="1 2">E407-8</strain>
    </source>
</reference>
<keyword evidence="2" id="KW-1185">Reference proteome</keyword>
<evidence type="ECO:0000313" key="2">
    <source>
        <dbReference type="Proteomes" id="UP000004374"/>
    </source>
</evidence>
<organism evidence="1 2">
    <name type="scientific">Rheinheimera nanhaiensis E407-8</name>
    <dbReference type="NCBI Taxonomy" id="562729"/>
    <lineage>
        <taxon>Bacteria</taxon>
        <taxon>Pseudomonadati</taxon>
        <taxon>Pseudomonadota</taxon>
        <taxon>Gammaproteobacteria</taxon>
        <taxon>Chromatiales</taxon>
        <taxon>Chromatiaceae</taxon>
        <taxon>Rheinheimera</taxon>
    </lineage>
</organism>
<evidence type="ECO:0000313" key="1">
    <source>
        <dbReference type="EMBL" id="GAB59116.1"/>
    </source>
</evidence>
<protein>
    <submittedName>
        <fullName evidence="1">Uncharacterized protein</fullName>
    </submittedName>
</protein>
<dbReference type="EMBL" id="BAFK01000010">
    <property type="protein sequence ID" value="GAB59116.1"/>
    <property type="molecule type" value="Genomic_DNA"/>
</dbReference>